<dbReference type="STRING" id="299467.A0A443QEU2"/>
<sequence length="166" mass="18504">MLSMDPTQRPTIEQVLGHPWLTQGEEASPSLPPEALPQLPDPDILKSMTQMGFDHYHTWVSVASRKFDHAMATYLLLKNQRSQREEAWAAVQVEPEGLPGPEDAPRVSPKRCPSEPALPLPREQQQPEDTTQSPHEAARRASLPAMRLRFLQMDTPPPGPASQPPP</sequence>
<evidence type="ECO:0000256" key="1">
    <source>
        <dbReference type="SAM" id="MobiDB-lite"/>
    </source>
</evidence>
<organism evidence="3 4">
    <name type="scientific">Leptotrombidium deliense</name>
    <dbReference type="NCBI Taxonomy" id="299467"/>
    <lineage>
        <taxon>Eukaryota</taxon>
        <taxon>Metazoa</taxon>
        <taxon>Ecdysozoa</taxon>
        <taxon>Arthropoda</taxon>
        <taxon>Chelicerata</taxon>
        <taxon>Arachnida</taxon>
        <taxon>Acari</taxon>
        <taxon>Acariformes</taxon>
        <taxon>Trombidiformes</taxon>
        <taxon>Prostigmata</taxon>
        <taxon>Anystina</taxon>
        <taxon>Parasitengona</taxon>
        <taxon>Trombiculoidea</taxon>
        <taxon>Trombiculidae</taxon>
        <taxon>Leptotrombidium</taxon>
    </lineage>
</organism>
<feature type="domain" description="Protein kinase SIK1/2/3 UBA" evidence="2">
    <location>
        <begin position="44"/>
        <end position="79"/>
    </location>
</feature>
<evidence type="ECO:0000259" key="2">
    <source>
        <dbReference type="Pfam" id="PF23312"/>
    </source>
</evidence>
<feature type="compositionally biased region" description="Polar residues" evidence="1">
    <location>
        <begin position="123"/>
        <end position="134"/>
    </location>
</feature>
<feature type="region of interest" description="Disordered" evidence="1">
    <location>
        <begin position="23"/>
        <end position="43"/>
    </location>
</feature>
<keyword evidence="3" id="KW-0418">Kinase</keyword>
<dbReference type="InterPro" id="IPR057380">
    <property type="entry name" value="UBA_SIK1/2/3"/>
</dbReference>
<dbReference type="EMBL" id="NCKV01057377">
    <property type="protein sequence ID" value="RWS01553.1"/>
    <property type="molecule type" value="Genomic_DNA"/>
</dbReference>
<dbReference type="AlphaFoldDB" id="A0A443QEU2"/>
<dbReference type="VEuPathDB" id="VectorBase:LDEU014390"/>
<evidence type="ECO:0000313" key="3">
    <source>
        <dbReference type="EMBL" id="RWS01553.1"/>
    </source>
</evidence>
<dbReference type="Pfam" id="PF23312">
    <property type="entry name" value="UBA_SIK3"/>
    <property type="match status" value="1"/>
</dbReference>
<dbReference type="OrthoDB" id="1088960at2759"/>
<reference evidence="3 4" key="1">
    <citation type="journal article" date="2018" name="Gigascience">
        <title>Genomes of trombidid mites reveal novel predicted allergens and laterally-transferred genes associated with secondary metabolism.</title>
        <authorList>
            <person name="Dong X."/>
            <person name="Chaisiri K."/>
            <person name="Xia D."/>
            <person name="Armstrong S.D."/>
            <person name="Fang Y."/>
            <person name="Donnelly M.J."/>
            <person name="Kadowaki T."/>
            <person name="McGarry J.W."/>
            <person name="Darby A.C."/>
            <person name="Makepeace B.L."/>
        </authorList>
    </citation>
    <scope>NUCLEOTIDE SEQUENCE [LARGE SCALE GENOMIC DNA]</scope>
    <source>
        <strain evidence="3">UoL-UT</strain>
    </source>
</reference>
<gene>
    <name evidence="3" type="ORF">B4U80_15078</name>
</gene>
<proteinExistence type="predicted"/>
<comment type="caution">
    <text evidence="3">The sequence shown here is derived from an EMBL/GenBank/DDBJ whole genome shotgun (WGS) entry which is preliminary data.</text>
</comment>
<dbReference type="Proteomes" id="UP000288716">
    <property type="component" value="Unassembled WGS sequence"/>
</dbReference>
<accession>A0A443QEU2</accession>
<dbReference type="Gene3D" id="1.10.8.10">
    <property type="entry name" value="DNA helicase RuvA subunit, C-terminal domain"/>
    <property type="match status" value="1"/>
</dbReference>
<feature type="non-terminal residue" evidence="3">
    <location>
        <position position="166"/>
    </location>
</feature>
<name>A0A443QEU2_9ACAR</name>
<dbReference type="InterPro" id="IPR011009">
    <property type="entry name" value="Kinase-like_dom_sf"/>
</dbReference>
<keyword evidence="3" id="KW-0808">Transferase</keyword>
<protein>
    <submittedName>
        <fullName evidence="3">Sperm motility kinase Z-like protein</fullName>
    </submittedName>
</protein>
<evidence type="ECO:0000313" key="4">
    <source>
        <dbReference type="Proteomes" id="UP000288716"/>
    </source>
</evidence>
<feature type="region of interest" description="Disordered" evidence="1">
    <location>
        <begin position="92"/>
        <end position="166"/>
    </location>
</feature>
<dbReference type="SUPFAM" id="SSF56112">
    <property type="entry name" value="Protein kinase-like (PK-like)"/>
    <property type="match status" value="1"/>
</dbReference>
<keyword evidence="4" id="KW-1185">Reference proteome</keyword>
<dbReference type="GO" id="GO:0016301">
    <property type="term" value="F:kinase activity"/>
    <property type="evidence" value="ECO:0007669"/>
    <property type="project" value="UniProtKB-KW"/>
</dbReference>
<feature type="compositionally biased region" description="Pro residues" evidence="1">
    <location>
        <begin position="155"/>
        <end position="166"/>
    </location>
</feature>